<accession>A0ACC0VVJ4</accession>
<proteinExistence type="predicted"/>
<dbReference type="EMBL" id="CM047586">
    <property type="protein sequence ID" value="KAI9909486.1"/>
    <property type="molecule type" value="Genomic_DNA"/>
</dbReference>
<evidence type="ECO:0000313" key="1">
    <source>
        <dbReference type="EMBL" id="KAI9909486.1"/>
    </source>
</evidence>
<organism evidence="1 2">
    <name type="scientific">Peronosclerospora sorghi</name>
    <dbReference type="NCBI Taxonomy" id="230839"/>
    <lineage>
        <taxon>Eukaryota</taxon>
        <taxon>Sar</taxon>
        <taxon>Stramenopiles</taxon>
        <taxon>Oomycota</taxon>
        <taxon>Peronosporomycetes</taxon>
        <taxon>Peronosporales</taxon>
        <taxon>Peronosporaceae</taxon>
        <taxon>Peronosclerospora</taxon>
    </lineage>
</organism>
<comment type="caution">
    <text evidence="1">The sequence shown here is derived from an EMBL/GenBank/DDBJ whole genome shotgun (WGS) entry which is preliminary data.</text>
</comment>
<gene>
    <name evidence="1" type="ORF">PsorP6_014958</name>
</gene>
<sequence length="155" mass="17900">MKNAEPHGRILSTGRAAARLTRLTTTRSKHLPCHDGSLQEFRQLDRFIRSPKQRRQLEFPADYIPHQASTAAIAIMERMDVKHEHRERVVGTQERTMEPRGGLVEPREQPLECVVDLPGGEKHAIDPTRGVADRHIRAKNTCLWAFHWQKTLMER</sequence>
<dbReference type="Proteomes" id="UP001163321">
    <property type="component" value="Chromosome 7"/>
</dbReference>
<name>A0ACC0VVJ4_9STRA</name>
<keyword evidence="2" id="KW-1185">Reference proteome</keyword>
<reference evidence="1 2" key="1">
    <citation type="journal article" date="2022" name="bioRxiv">
        <title>The genome of the oomycete Peronosclerospora sorghi, a cosmopolitan pathogen of maize and sorghum, is inflated with dispersed pseudogenes.</title>
        <authorList>
            <person name="Fletcher K."/>
            <person name="Martin F."/>
            <person name="Isakeit T."/>
            <person name="Cavanaugh K."/>
            <person name="Magill C."/>
            <person name="Michelmore R."/>
        </authorList>
    </citation>
    <scope>NUCLEOTIDE SEQUENCE [LARGE SCALE GENOMIC DNA]</scope>
    <source>
        <strain evidence="1">P6</strain>
    </source>
</reference>
<evidence type="ECO:0000313" key="2">
    <source>
        <dbReference type="Proteomes" id="UP001163321"/>
    </source>
</evidence>
<protein>
    <submittedName>
        <fullName evidence="1">Uncharacterized protein</fullName>
    </submittedName>
</protein>